<comment type="similarity">
    <text evidence="2 10">Belongs to the G-protein coupled receptor 1 family.</text>
</comment>
<feature type="transmembrane region" description="Helical" evidence="12">
    <location>
        <begin position="210"/>
        <end position="229"/>
    </location>
</feature>
<dbReference type="EMBL" id="UFQS01000647">
    <property type="protein sequence ID" value="SSX05744.1"/>
    <property type="molecule type" value="Genomic_DNA"/>
</dbReference>
<evidence type="ECO:0000256" key="6">
    <source>
        <dbReference type="ARBA" id="ARBA00023040"/>
    </source>
</evidence>
<dbReference type="InterPro" id="IPR017452">
    <property type="entry name" value="GPCR_Rhodpsn_7TM"/>
</dbReference>
<dbReference type="EMBL" id="UFQT01000647">
    <property type="protein sequence ID" value="SSX26103.1"/>
    <property type="molecule type" value="Genomic_DNA"/>
</dbReference>
<keyword evidence="7 12" id="KW-0472">Membrane</keyword>
<dbReference type="PRINTS" id="PR01012">
    <property type="entry name" value="NRPEPTIDEYR"/>
</dbReference>
<evidence type="ECO:0000256" key="4">
    <source>
        <dbReference type="ARBA" id="ARBA00022692"/>
    </source>
</evidence>
<keyword evidence="5 12" id="KW-1133">Transmembrane helix</keyword>
<evidence type="ECO:0000256" key="5">
    <source>
        <dbReference type="ARBA" id="ARBA00022989"/>
    </source>
</evidence>
<feature type="region of interest" description="Disordered" evidence="11">
    <location>
        <begin position="292"/>
        <end position="315"/>
    </location>
</feature>
<keyword evidence="3" id="KW-1003">Cell membrane</keyword>
<feature type="transmembrane region" description="Helical" evidence="12">
    <location>
        <begin position="171"/>
        <end position="189"/>
    </location>
</feature>
<protein>
    <submittedName>
        <fullName evidence="15">CSON012260 protein</fullName>
    </submittedName>
    <submittedName>
        <fullName evidence="14">CSON013107 protein</fullName>
    </submittedName>
</protein>
<keyword evidence="4 10" id="KW-0812">Transmembrane</keyword>
<evidence type="ECO:0000256" key="12">
    <source>
        <dbReference type="SAM" id="Phobius"/>
    </source>
</evidence>
<dbReference type="PANTHER" id="PTHR24238:SF73">
    <property type="entry name" value="RYAMIDE RECEPTOR"/>
    <property type="match status" value="1"/>
</dbReference>
<reference evidence="15" key="2">
    <citation type="submission" date="2018-07" db="EMBL/GenBank/DDBJ databases">
        <authorList>
            <person name="Quirk P.G."/>
            <person name="Krulwich T.A."/>
        </authorList>
    </citation>
    <scope>NUCLEOTIDE SEQUENCE</scope>
</reference>
<organism evidence="15">
    <name type="scientific">Culicoides sonorensis</name>
    <name type="common">Biting midge</name>
    <dbReference type="NCBI Taxonomy" id="179676"/>
    <lineage>
        <taxon>Eukaryota</taxon>
        <taxon>Metazoa</taxon>
        <taxon>Ecdysozoa</taxon>
        <taxon>Arthropoda</taxon>
        <taxon>Hexapoda</taxon>
        <taxon>Insecta</taxon>
        <taxon>Pterygota</taxon>
        <taxon>Neoptera</taxon>
        <taxon>Endopterygota</taxon>
        <taxon>Diptera</taxon>
        <taxon>Nematocera</taxon>
        <taxon>Chironomoidea</taxon>
        <taxon>Ceratopogonidae</taxon>
        <taxon>Ceratopogoninae</taxon>
        <taxon>Culicoides</taxon>
        <taxon>Monoculicoides</taxon>
    </lineage>
</organism>
<dbReference type="AlphaFoldDB" id="A0A336M9A8"/>
<proteinExistence type="inferred from homology"/>
<dbReference type="GO" id="GO:0005886">
    <property type="term" value="C:plasma membrane"/>
    <property type="evidence" value="ECO:0007669"/>
    <property type="project" value="UniProtKB-SubCell"/>
</dbReference>
<reference evidence="14" key="1">
    <citation type="submission" date="2018-04" db="EMBL/GenBank/DDBJ databases">
        <authorList>
            <person name="Go L.Y."/>
            <person name="Mitchell J.A."/>
        </authorList>
    </citation>
    <scope>NUCLEOTIDE SEQUENCE</scope>
    <source>
        <tissue evidence="14">Whole organism</tissue>
    </source>
</reference>
<keyword evidence="8 10" id="KW-0675">Receptor</keyword>
<accession>A0A336M9A8</accession>
<keyword evidence="9 10" id="KW-0807">Transducer</keyword>
<feature type="transmembrane region" description="Helical" evidence="12">
    <location>
        <begin position="259"/>
        <end position="281"/>
    </location>
</feature>
<dbReference type="PROSITE" id="PS50262">
    <property type="entry name" value="G_PROTEIN_RECEP_F1_2"/>
    <property type="match status" value="1"/>
</dbReference>
<dbReference type="Pfam" id="PF00001">
    <property type="entry name" value="7tm_1"/>
    <property type="match status" value="1"/>
</dbReference>
<name>A0A336M9A8_CULSO</name>
<evidence type="ECO:0000256" key="1">
    <source>
        <dbReference type="ARBA" id="ARBA00004651"/>
    </source>
</evidence>
<dbReference type="OMA" id="QYILNYW"/>
<comment type="subcellular location">
    <subcellularLocation>
        <location evidence="1">Cell membrane</location>
        <topology evidence="1">Multi-pass membrane protein</topology>
    </subcellularLocation>
</comment>
<dbReference type="VEuPathDB" id="VectorBase:CSON012260"/>
<dbReference type="VEuPathDB" id="VectorBase:CSON013107"/>
<dbReference type="SUPFAM" id="SSF81321">
    <property type="entry name" value="Family A G protein-coupled receptor-like"/>
    <property type="match status" value="1"/>
</dbReference>
<sequence length="315" mass="36142">MFVSDNELLAQLYVHHSKTSVYAPKFPYHSTLNVSYTLSRNDNLTSSYKTTMTTMNNFTEIYAADYQNYTILPPEDCDAGFEMPGVNPVLFRIIIYVMYISILLLALLGNGTVCFIVQSSPRMRTVTNFFIANLALGDILMSFFCVPFSFISMFILQYWPFGAILCRVVNYSQAVSVFVSAYTLVAISVDRYIAIMWPLRPRITKRYAKCIILVVWLFALLTALPIPIVSKLQQPGNWHTQCEKYICSEDWPDEQYNQYYSAALMILQFIVPLCVLVSTYTRIAIAVWGKRPPGEAENSRDQRMQKSKRKVSENK</sequence>
<dbReference type="PRINTS" id="PR00237">
    <property type="entry name" value="GPCRRHODOPSN"/>
</dbReference>
<dbReference type="EMBL" id="UFQT01000567">
    <property type="protein sequence ID" value="SSX25373.1"/>
    <property type="molecule type" value="Genomic_DNA"/>
</dbReference>
<keyword evidence="6 10" id="KW-0297">G-protein coupled receptor</keyword>
<dbReference type="PROSITE" id="PS00237">
    <property type="entry name" value="G_PROTEIN_RECEP_F1_1"/>
    <property type="match status" value="1"/>
</dbReference>
<dbReference type="InterPro" id="IPR000611">
    <property type="entry name" value="NPY_rcpt"/>
</dbReference>
<evidence type="ECO:0000256" key="10">
    <source>
        <dbReference type="RuleBase" id="RU000688"/>
    </source>
</evidence>
<dbReference type="PANTHER" id="PTHR24238">
    <property type="entry name" value="G-PROTEIN COUPLED RECEPTOR"/>
    <property type="match status" value="1"/>
</dbReference>
<dbReference type="InterPro" id="IPR000276">
    <property type="entry name" value="GPCR_Rhodpsn"/>
</dbReference>
<evidence type="ECO:0000256" key="11">
    <source>
        <dbReference type="SAM" id="MobiDB-lite"/>
    </source>
</evidence>
<dbReference type="Gene3D" id="1.20.1070.10">
    <property type="entry name" value="Rhodopsin 7-helix transmembrane proteins"/>
    <property type="match status" value="1"/>
</dbReference>
<gene>
    <name evidence="15" type="primary">CSON012260</name>
    <name evidence="14" type="synonym">CSON013107</name>
</gene>
<evidence type="ECO:0000256" key="3">
    <source>
        <dbReference type="ARBA" id="ARBA00022475"/>
    </source>
</evidence>
<evidence type="ECO:0000256" key="7">
    <source>
        <dbReference type="ARBA" id="ARBA00023136"/>
    </source>
</evidence>
<feature type="domain" description="G-protein coupled receptors family 1 profile" evidence="13">
    <location>
        <begin position="109"/>
        <end position="315"/>
    </location>
</feature>
<evidence type="ECO:0000256" key="8">
    <source>
        <dbReference type="ARBA" id="ARBA00023170"/>
    </source>
</evidence>
<evidence type="ECO:0000313" key="14">
    <source>
        <dbReference type="EMBL" id="SSX05744.1"/>
    </source>
</evidence>
<evidence type="ECO:0000256" key="2">
    <source>
        <dbReference type="ARBA" id="ARBA00010663"/>
    </source>
</evidence>
<evidence type="ECO:0000313" key="15">
    <source>
        <dbReference type="EMBL" id="SSX25373.1"/>
    </source>
</evidence>
<evidence type="ECO:0000256" key="9">
    <source>
        <dbReference type="ARBA" id="ARBA00023224"/>
    </source>
</evidence>
<dbReference type="GO" id="GO:0004983">
    <property type="term" value="F:neuropeptide Y receptor activity"/>
    <property type="evidence" value="ECO:0007669"/>
    <property type="project" value="InterPro"/>
</dbReference>
<feature type="transmembrane region" description="Helical" evidence="12">
    <location>
        <begin position="93"/>
        <end position="117"/>
    </location>
</feature>
<feature type="transmembrane region" description="Helical" evidence="12">
    <location>
        <begin position="129"/>
        <end position="159"/>
    </location>
</feature>
<evidence type="ECO:0000259" key="13">
    <source>
        <dbReference type="PROSITE" id="PS50262"/>
    </source>
</evidence>